<dbReference type="AlphaFoldDB" id="A0AA36G344"/>
<dbReference type="PROSITE" id="PS50056">
    <property type="entry name" value="TYR_PHOSPHATASE_2"/>
    <property type="match status" value="1"/>
</dbReference>
<dbReference type="SMART" id="SM00252">
    <property type="entry name" value="SH2"/>
    <property type="match status" value="2"/>
</dbReference>
<accession>A0AA36G344</accession>
<dbReference type="InterPro" id="IPR000387">
    <property type="entry name" value="Tyr_Pase_dom"/>
</dbReference>
<keyword evidence="2" id="KW-0378">Hydrolase</keyword>
<evidence type="ECO:0000259" key="9">
    <source>
        <dbReference type="PROSITE" id="PS50056"/>
    </source>
</evidence>
<dbReference type="InterPro" id="IPR016130">
    <property type="entry name" value="Tyr_Pase_AS"/>
</dbReference>
<dbReference type="Proteomes" id="UP001177023">
    <property type="component" value="Unassembled WGS sequence"/>
</dbReference>
<dbReference type="GO" id="GO:0030154">
    <property type="term" value="P:cell differentiation"/>
    <property type="evidence" value="ECO:0007669"/>
    <property type="project" value="TreeGrafter"/>
</dbReference>
<keyword evidence="11" id="KW-1185">Reference proteome</keyword>
<dbReference type="PROSITE" id="PS00383">
    <property type="entry name" value="TYR_PHOSPHATASE_1"/>
    <property type="match status" value="1"/>
</dbReference>
<feature type="domain" description="Tyrosine specific protein phosphatases" evidence="9">
    <location>
        <begin position="437"/>
        <end position="512"/>
    </location>
</feature>
<dbReference type="SMART" id="SM00404">
    <property type="entry name" value="PTPc_motif"/>
    <property type="match status" value="1"/>
</dbReference>
<dbReference type="Pfam" id="PF00102">
    <property type="entry name" value="Y_phosphatase"/>
    <property type="match status" value="1"/>
</dbReference>
<organism evidence="10 11">
    <name type="scientific">Mesorhabditis spiculigera</name>
    <dbReference type="NCBI Taxonomy" id="96644"/>
    <lineage>
        <taxon>Eukaryota</taxon>
        <taxon>Metazoa</taxon>
        <taxon>Ecdysozoa</taxon>
        <taxon>Nematoda</taxon>
        <taxon>Chromadorea</taxon>
        <taxon>Rhabditida</taxon>
        <taxon>Rhabditina</taxon>
        <taxon>Rhabditomorpha</taxon>
        <taxon>Rhabditoidea</taxon>
        <taxon>Rhabditidae</taxon>
        <taxon>Mesorhabditinae</taxon>
        <taxon>Mesorhabditis</taxon>
    </lineage>
</organism>
<evidence type="ECO:0000256" key="2">
    <source>
        <dbReference type="ARBA" id="ARBA00022801"/>
    </source>
</evidence>
<dbReference type="GO" id="GO:0005737">
    <property type="term" value="C:cytoplasm"/>
    <property type="evidence" value="ECO:0007669"/>
    <property type="project" value="TreeGrafter"/>
</dbReference>
<dbReference type="PRINTS" id="PR00700">
    <property type="entry name" value="PRTYPHPHTASE"/>
</dbReference>
<feature type="domain" description="SH2" evidence="7">
    <location>
        <begin position="122"/>
        <end position="219"/>
    </location>
</feature>
<dbReference type="PROSITE" id="PS50055">
    <property type="entry name" value="TYR_PHOSPHATASE_PTP"/>
    <property type="match status" value="1"/>
</dbReference>
<dbReference type="InterPro" id="IPR036860">
    <property type="entry name" value="SH2_dom_sf"/>
</dbReference>
<dbReference type="InterPro" id="IPR000980">
    <property type="entry name" value="SH2"/>
</dbReference>
<dbReference type="PANTHER" id="PTHR46257:SF3">
    <property type="entry name" value="TYROSINE-PROTEIN PHOSPHATASE CORKSCREW"/>
    <property type="match status" value="1"/>
</dbReference>
<dbReference type="GO" id="GO:0001784">
    <property type="term" value="F:phosphotyrosine residue binding"/>
    <property type="evidence" value="ECO:0007669"/>
    <property type="project" value="TreeGrafter"/>
</dbReference>
<dbReference type="Gene3D" id="3.30.505.10">
    <property type="entry name" value="SH2 domain"/>
    <property type="match status" value="2"/>
</dbReference>
<name>A0AA36G344_9BILA</name>
<evidence type="ECO:0000259" key="8">
    <source>
        <dbReference type="PROSITE" id="PS50055"/>
    </source>
</evidence>
<evidence type="ECO:0000256" key="6">
    <source>
        <dbReference type="SAM" id="MobiDB-lite"/>
    </source>
</evidence>
<dbReference type="PANTHER" id="PTHR46257">
    <property type="entry name" value="TYROSINE-PROTEIN PHOSPHATASE CORKSCREW"/>
    <property type="match status" value="1"/>
</dbReference>
<evidence type="ECO:0000256" key="3">
    <source>
        <dbReference type="ARBA" id="ARBA00022912"/>
    </source>
</evidence>
<dbReference type="InterPro" id="IPR052123">
    <property type="entry name" value="Non-rcpt_Tyr_Phosphatase"/>
</dbReference>
<keyword evidence="4 5" id="KW-0727">SH2 domain</keyword>
<dbReference type="PROSITE" id="PS50001">
    <property type="entry name" value="SH2"/>
    <property type="match status" value="2"/>
</dbReference>
<sequence length="568" mass="64265">MRPVNYFYVVSGEDAEFLLARYGLAGEFLARPSYSQSGNYALSVSRGPGLGITHVPIQTIGDSFTLVGHEFAALTELIQYFIEHPKELREQDGKTIKLLRAVSIPWEEPLAKMARGPIAERWFHANLTGAQAKEILLKEKQWAYLVRESARQPGNYVISLKTGESVVKHIMITRESENEMFHVNGGDSFRTINDLLAHYNNNPMVEMDTQNVVHLRTAIPSSCFPADAIEIRLAALRSETHAPGGDGIDEEFKKIQSADDQLYSRKEGKKPANVKKNRYKNIVPYDHTRVVLKDVPEGESDYINANYIKINEDNPLLCSQREYISTQGCLENTVCDLLLMMWECDSRVIVMTTKEVERGRAKCHRYWPEHQQQYTWGDFTVICLEEVSQKDAYGEECFIIRKLQLIRNGLDEKRQIAHLQFVGWPDHGCPEHPEPVLNFLDAVETAVKTHGGGPPIVHCSAGIGRTGTFIVIDVLINHIKRCGRSCAIDIPRTVLLIREQRSGMVQTVDQYRFVYKAISTYIDRTTPHRRSVNSPKQPLAPPPLLPRKQKLPDQARSYVNASKIGNGA</sequence>
<dbReference type="Pfam" id="PF00017">
    <property type="entry name" value="SH2"/>
    <property type="match status" value="2"/>
</dbReference>
<dbReference type="InterPro" id="IPR029021">
    <property type="entry name" value="Prot-tyrosine_phosphatase-like"/>
</dbReference>
<dbReference type="GO" id="GO:0035556">
    <property type="term" value="P:intracellular signal transduction"/>
    <property type="evidence" value="ECO:0007669"/>
    <property type="project" value="TreeGrafter"/>
</dbReference>
<dbReference type="InterPro" id="IPR000242">
    <property type="entry name" value="PTP_cat"/>
</dbReference>
<feature type="non-terminal residue" evidence="10">
    <location>
        <position position="568"/>
    </location>
</feature>
<proteinExistence type="predicted"/>
<evidence type="ECO:0000256" key="5">
    <source>
        <dbReference type="PROSITE-ProRule" id="PRU00191"/>
    </source>
</evidence>
<feature type="region of interest" description="Disordered" evidence="6">
    <location>
        <begin position="526"/>
        <end position="568"/>
    </location>
</feature>
<evidence type="ECO:0000313" key="11">
    <source>
        <dbReference type="Proteomes" id="UP001177023"/>
    </source>
</evidence>
<dbReference type="SUPFAM" id="SSF52799">
    <property type="entry name" value="(Phosphotyrosine protein) phosphatases II"/>
    <property type="match status" value="1"/>
</dbReference>
<dbReference type="SMART" id="SM00194">
    <property type="entry name" value="PTPc"/>
    <property type="match status" value="1"/>
</dbReference>
<dbReference type="InterPro" id="IPR003595">
    <property type="entry name" value="Tyr_Pase_cat"/>
</dbReference>
<evidence type="ECO:0000256" key="4">
    <source>
        <dbReference type="ARBA" id="ARBA00022999"/>
    </source>
</evidence>
<evidence type="ECO:0000259" key="7">
    <source>
        <dbReference type="PROSITE" id="PS50001"/>
    </source>
</evidence>
<feature type="domain" description="Tyrosine-protein phosphatase" evidence="8">
    <location>
        <begin position="248"/>
        <end position="521"/>
    </location>
</feature>
<dbReference type="PRINTS" id="PR00401">
    <property type="entry name" value="SH2DOMAIN"/>
</dbReference>
<gene>
    <name evidence="10" type="ORF">MSPICULIGERA_LOCUS14729</name>
</gene>
<comment type="caution">
    <text evidence="10">The sequence shown here is derived from an EMBL/GenBank/DDBJ whole genome shotgun (WGS) entry which is preliminary data.</text>
</comment>
<keyword evidence="3" id="KW-0904">Protein phosphatase</keyword>
<protein>
    <recommendedName>
        <fullName evidence="1">protein-tyrosine-phosphatase</fullName>
        <ecNumber evidence="1">3.1.3.48</ecNumber>
    </recommendedName>
</protein>
<dbReference type="EMBL" id="CATQJA010002644">
    <property type="protein sequence ID" value="CAJ0576436.1"/>
    <property type="molecule type" value="Genomic_DNA"/>
</dbReference>
<dbReference type="SUPFAM" id="SSF55550">
    <property type="entry name" value="SH2 domain"/>
    <property type="match status" value="2"/>
</dbReference>
<dbReference type="GO" id="GO:0004726">
    <property type="term" value="F:non-membrane spanning protein tyrosine phosphatase activity"/>
    <property type="evidence" value="ECO:0007669"/>
    <property type="project" value="TreeGrafter"/>
</dbReference>
<dbReference type="GO" id="GO:0000278">
    <property type="term" value="P:mitotic cell cycle"/>
    <property type="evidence" value="ECO:0007669"/>
    <property type="project" value="TreeGrafter"/>
</dbReference>
<evidence type="ECO:0000256" key="1">
    <source>
        <dbReference type="ARBA" id="ARBA00013064"/>
    </source>
</evidence>
<evidence type="ECO:0000313" key="10">
    <source>
        <dbReference type="EMBL" id="CAJ0576436.1"/>
    </source>
</evidence>
<dbReference type="Gene3D" id="3.90.190.10">
    <property type="entry name" value="Protein tyrosine phosphatase superfamily"/>
    <property type="match status" value="1"/>
</dbReference>
<feature type="domain" description="SH2" evidence="7">
    <location>
        <begin position="5"/>
        <end position="102"/>
    </location>
</feature>
<dbReference type="EC" id="3.1.3.48" evidence="1"/>
<reference evidence="10" key="1">
    <citation type="submission" date="2023-06" db="EMBL/GenBank/DDBJ databases">
        <authorList>
            <person name="Delattre M."/>
        </authorList>
    </citation>
    <scope>NUCLEOTIDE SEQUENCE</scope>
    <source>
        <strain evidence="10">AF72</strain>
    </source>
</reference>